<protein>
    <recommendedName>
        <fullName evidence="5">Medium-chain acyl-CoA ligase ACSF2, mitochondrial</fullName>
        <ecNumber evidence="4">6.2.1.2</ecNumber>
    </recommendedName>
</protein>
<evidence type="ECO:0000256" key="3">
    <source>
        <dbReference type="ARBA" id="ARBA00037247"/>
    </source>
</evidence>
<dbReference type="InterPro" id="IPR020845">
    <property type="entry name" value="AMP-binding_CS"/>
</dbReference>
<keyword evidence="2" id="KW-0436">Ligase</keyword>
<name>A0AAE1PXX2_9EUCA</name>
<keyword evidence="11" id="KW-1185">Reference proteome</keyword>
<evidence type="ECO:0000259" key="9">
    <source>
        <dbReference type="Pfam" id="PF13193"/>
    </source>
</evidence>
<gene>
    <name evidence="10" type="ORF">Pmani_013143</name>
</gene>
<evidence type="ECO:0000256" key="2">
    <source>
        <dbReference type="ARBA" id="ARBA00022598"/>
    </source>
</evidence>
<dbReference type="GO" id="GO:0006631">
    <property type="term" value="P:fatty acid metabolic process"/>
    <property type="evidence" value="ECO:0007669"/>
    <property type="project" value="TreeGrafter"/>
</dbReference>
<dbReference type="InterPro" id="IPR000873">
    <property type="entry name" value="AMP-dep_synth/lig_dom"/>
</dbReference>
<evidence type="ECO:0000256" key="5">
    <source>
        <dbReference type="ARBA" id="ARBA00039638"/>
    </source>
</evidence>
<organism evidence="10 11">
    <name type="scientific">Petrolisthes manimaculis</name>
    <dbReference type="NCBI Taxonomy" id="1843537"/>
    <lineage>
        <taxon>Eukaryota</taxon>
        <taxon>Metazoa</taxon>
        <taxon>Ecdysozoa</taxon>
        <taxon>Arthropoda</taxon>
        <taxon>Crustacea</taxon>
        <taxon>Multicrustacea</taxon>
        <taxon>Malacostraca</taxon>
        <taxon>Eumalacostraca</taxon>
        <taxon>Eucarida</taxon>
        <taxon>Decapoda</taxon>
        <taxon>Pleocyemata</taxon>
        <taxon>Anomura</taxon>
        <taxon>Galatheoidea</taxon>
        <taxon>Porcellanidae</taxon>
        <taxon>Petrolisthes</taxon>
    </lineage>
</organism>
<dbReference type="AlphaFoldDB" id="A0AAE1PXX2"/>
<evidence type="ECO:0000256" key="6">
    <source>
        <dbReference type="ARBA" id="ARBA00047319"/>
    </source>
</evidence>
<comment type="similarity">
    <text evidence="1">Belongs to the ATP-dependent AMP-binding enzyme family.</text>
</comment>
<evidence type="ECO:0000256" key="1">
    <source>
        <dbReference type="ARBA" id="ARBA00006432"/>
    </source>
</evidence>
<dbReference type="PANTHER" id="PTHR43201:SF5">
    <property type="entry name" value="MEDIUM-CHAIN ACYL-COA LIGASE ACSF2, MITOCHONDRIAL"/>
    <property type="match status" value="1"/>
</dbReference>
<dbReference type="SUPFAM" id="SSF56801">
    <property type="entry name" value="Acetyl-CoA synthetase-like"/>
    <property type="match status" value="1"/>
</dbReference>
<comment type="function">
    <text evidence="3">Acyl-CoA synthases catalyze the initial reaction in fatty acid metabolism, by forming a thioester with CoA. Has some preference toward medium-chain substrates. Plays a role in adipocyte differentiation.</text>
</comment>
<dbReference type="InterPro" id="IPR025110">
    <property type="entry name" value="AMP-bd_C"/>
</dbReference>
<dbReference type="EMBL" id="JAWZYT010001096">
    <property type="protein sequence ID" value="KAK4315655.1"/>
    <property type="molecule type" value="Genomic_DNA"/>
</dbReference>
<dbReference type="PANTHER" id="PTHR43201">
    <property type="entry name" value="ACYL-COA SYNTHETASE"/>
    <property type="match status" value="1"/>
</dbReference>
<evidence type="ECO:0000313" key="11">
    <source>
        <dbReference type="Proteomes" id="UP001292094"/>
    </source>
</evidence>
<dbReference type="FunFam" id="3.40.50.12780:FF:000003">
    <property type="entry name" value="Long-chain-fatty-acid--CoA ligase FadD"/>
    <property type="match status" value="1"/>
</dbReference>
<feature type="domain" description="AMP-dependent synthetase/ligase" evidence="8">
    <location>
        <begin position="102"/>
        <end position="492"/>
    </location>
</feature>
<dbReference type="FunFam" id="3.30.300.30:FF:000008">
    <property type="entry name" value="2,3-dihydroxybenzoate-AMP ligase"/>
    <property type="match status" value="1"/>
</dbReference>
<dbReference type="PROSITE" id="PS00455">
    <property type="entry name" value="AMP_BINDING"/>
    <property type="match status" value="1"/>
</dbReference>
<comment type="caution">
    <text evidence="10">The sequence shown here is derived from an EMBL/GenBank/DDBJ whole genome shotgun (WGS) entry which is preliminary data.</text>
</comment>
<accession>A0AAE1PXX2</accession>
<proteinExistence type="inferred from homology"/>
<comment type="catalytic activity">
    <reaction evidence="6">
        <text>octanoate + ATP + CoA = octanoyl-CoA + AMP + diphosphate</text>
        <dbReference type="Rhea" id="RHEA:33631"/>
        <dbReference type="ChEBI" id="CHEBI:25646"/>
        <dbReference type="ChEBI" id="CHEBI:30616"/>
        <dbReference type="ChEBI" id="CHEBI:33019"/>
        <dbReference type="ChEBI" id="CHEBI:57287"/>
        <dbReference type="ChEBI" id="CHEBI:57386"/>
        <dbReference type="ChEBI" id="CHEBI:456215"/>
    </reaction>
</comment>
<dbReference type="Proteomes" id="UP001292094">
    <property type="component" value="Unassembled WGS sequence"/>
</dbReference>
<dbReference type="Gene3D" id="3.40.50.12780">
    <property type="entry name" value="N-terminal domain of ligase-like"/>
    <property type="match status" value="1"/>
</dbReference>
<dbReference type="InterPro" id="IPR042099">
    <property type="entry name" value="ANL_N_sf"/>
</dbReference>
<dbReference type="Gene3D" id="3.30.300.30">
    <property type="match status" value="1"/>
</dbReference>
<dbReference type="InterPro" id="IPR045851">
    <property type="entry name" value="AMP-bd_C_sf"/>
</dbReference>
<evidence type="ECO:0000256" key="7">
    <source>
        <dbReference type="ARBA" id="ARBA00048277"/>
    </source>
</evidence>
<evidence type="ECO:0000256" key="4">
    <source>
        <dbReference type="ARBA" id="ARBA00039009"/>
    </source>
</evidence>
<dbReference type="EC" id="6.2.1.2" evidence="4"/>
<dbReference type="GO" id="GO:0031956">
    <property type="term" value="F:medium-chain fatty acid-CoA ligase activity"/>
    <property type="evidence" value="ECO:0007669"/>
    <property type="project" value="UniProtKB-EC"/>
</dbReference>
<evidence type="ECO:0000259" key="8">
    <source>
        <dbReference type="Pfam" id="PF00501"/>
    </source>
</evidence>
<dbReference type="Pfam" id="PF13193">
    <property type="entry name" value="AMP-binding_C"/>
    <property type="match status" value="1"/>
</dbReference>
<dbReference type="Pfam" id="PF00501">
    <property type="entry name" value="AMP-binding"/>
    <property type="match status" value="1"/>
</dbReference>
<feature type="domain" description="AMP-binding enzyme C-terminal" evidence="9">
    <location>
        <begin position="543"/>
        <end position="618"/>
    </location>
</feature>
<sequence>MTFTDGGYLGDLNIWMSVSVVLVAVVERVMTMLFCSVRSFVKPAVDGLACTRRHTTSGTRALFTLTRRQSSSRSNDEGLQWSYLSNPGSWRLRGETLGQMVARAADLFGDREALVSVYQRIRKTFTQVHQESDQVAAGLLSLNLEPGDRIGIWGSNSYEWYLTQMAAAKAGLILVNVNPAYRAHELEYCLNKVSVKAIICDEKFKTSDYYQMLCSVAPELPTSTKGDLRSPGLPHLKTVIMKSDNQLGGTFRFKDVAEAGDSSHMKCLEQVSSKLRCDDPCSIQFTSGTTGNPKAAVLSHHMVVNNAFGVGHRALYDQKPQRICLSVPLYHCFGCVAGSILGTLFGATCTLPSPGFDPEAILNCIQQEKITSVYGTPTMFVDILTNQRKKKRDLSSLSDGIMAGAPCPQELVNFVMDELHMEKFLVIYGMTETSPVSFQCFPSDPRELRATSVGYPSDHIEVKVMDENGQVVPIGQPGELCTRGYLNFLAYWGDTEKTAEIMGSDRWLKSGDLAVLQPNGYCQIVGRIKDMIIRGGENIYPAELENFLMGHPDVTEAQVFSVPDKRMGEEVAAWIRKKQGSQMDVDTLRNWCKGKVAHYKIPRYILFKDEFPATITGKIQKFKMREITIKELDL</sequence>
<evidence type="ECO:0000313" key="10">
    <source>
        <dbReference type="EMBL" id="KAK4315655.1"/>
    </source>
</evidence>
<comment type="catalytic activity">
    <reaction evidence="7">
        <text>a medium-chain fatty acid + ATP + CoA = a medium-chain fatty acyl-CoA + AMP + diphosphate</text>
        <dbReference type="Rhea" id="RHEA:48340"/>
        <dbReference type="ChEBI" id="CHEBI:30616"/>
        <dbReference type="ChEBI" id="CHEBI:33019"/>
        <dbReference type="ChEBI" id="CHEBI:57287"/>
        <dbReference type="ChEBI" id="CHEBI:59558"/>
        <dbReference type="ChEBI" id="CHEBI:90546"/>
        <dbReference type="ChEBI" id="CHEBI:456215"/>
        <dbReference type="EC" id="6.2.1.2"/>
    </reaction>
</comment>
<reference evidence="10" key="1">
    <citation type="submission" date="2023-11" db="EMBL/GenBank/DDBJ databases">
        <title>Genome assemblies of two species of porcelain crab, Petrolisthes cinctipes and Petrolisthes manimaculis (Anomura: Porcellanidae).</title>
        <authorList>
            <person name="Angst P."/>
        </authorList>
    </citation>
    <scope>NUCLEOTIDE SEQUENCE</scope>
    <source>
        <strain evidence="10">PB745_02</strain>
        <tissue evidence="10">Gill</tissue>
    </source>
</reference>